<gene>
    <name evidence="2" type="ORF">VNO80_10179</name>
</gene>
<protein>
    <submittedName>
        <fullName evidence="2">Uncharacterized protein</fullName>
    </submittedName>
</protein>
<reference evidence="2 3" key="1">
    <citation type="submission" date="2024-01" db="EMBL/GenBank/DDBJ databases">
        <title>The genomes of 5 underutilized Papilionoideae crops provide insights into root nodulation and disease resistanc.</title>
        <authorList>
            <person name="Jiang F."/>
        </authorList>
    </citation>
    <scope>NUCLEOTIDE SEQUENCE [LARGE SCALE GENOMIC DNA]</scope>
    <source>
        <strain evidence="2">JINMINGXINNONG_FW02</strain>
        <tissue evidence="2">Leaves</tissue>
    </source>
</reference>
<dbReference type="PANTHER" id="PTHR33220:SF5">
    <property type="entry name" value="RRNA INTRON-ENCODED HOMING ENDONUCLEASE"/>
    <property type="match status" value="1"/>
</dbReference>
<dbReference type="EMBL" id="JAYMYR010000004">
    <property type="protein sequence ID" value="KAK7368156.1"/>
    <property type="molecule type" value="Genomic_DNA"/>
</dbReference>
<comment type="caution">
    <text evidence="2">The sequence shown here is derived from an EMBL/GenBank/DDBJ whole genome shotgun (WGS) entry which is preliminary data.</text>
</comment>
<organism evidence="2 3">
    <name type="scientific">Phaseolus coccineus</name>
    <name type="common">Scarlet runner bean</name>
    <name type="synonym">Phaseolus multiflorus</name>
    <dbReference type="NCBI Taxonomy" id="3886"/>
    <lineage>
        <taxon>Eukaryota</taxon>
        <taxon>Viridiplantae</taxon>
        <taxon>Streptophyta</taxon>
        <taxon>Embryophyta</taxon>
        <taxon>Tracheophyta</taxon>
        <taxon>Spermatophyta</taxon>
        <taxon>Magnoliopsida</taxon>
        <taxon>eudicotyledons</taxon>
        <taxon>Gunneridae</taxon>
        <taxon>Pentapetalae</taxon>
        <taxon>rosids</taxon>
        <taxon>fabids</taxon>
        <taxon>Fabales</taxon>
        <taxon>Fabaceae</taxon>
        <taxon>Papilionoideae</taxon>
        <taxon>50 kb inversion clade</taxon>
        <taxon>NPAAA clade</taxon>
        <taxon>indigoferoid/millettioid clade</taxon>
        <taxon>Phaseoleae</taxon>
        <taxon>Phaseolus</taxon>
    </lineage>
</organism>
<evidence type="ECO:0000313" key="3">
    <source>
        <dbReference type="Proteomes" id="UP001374584"/>
    </source>
</evidence>
<evidence type="ECO:0000256" key="1">
    <source>
        <dbReference type="SAM" id="MobiDB-lite"/>
    </source>
</evidence>
<keyword evidence="3" id="KW-1185">Reference proteome</keyword>
<name>A0AAN9N9D8_PHACN</name>
<feature type="region of interest" description="Disordered" evidence="1">
    <location>
        <begin position="49"/>
        <end position="70"/>
    </location>
</feature>
<accession>A0AAN9N9D8</accession>
<dbReference type="PANTHER" id="PTHR33220">
    <property type="entry name" value="BNAA09G04420D PROTEIN"/>
    <property type="match status" value="1"/>
</dbReference>
<dbReference type="AlphaFoldDB" id="A0AAN9N9D8"/>
<sequence>MGWWPKPELLKCSWRRDRCNFRRQHAPHEVSKHVRALGIGLWAPNSTCPKTRTKESDIGNSGGGPQRYYRANRSSNVGRRRCSVEPCHGNESCKLAIFGKENWRCGMNWKLGYGAQLCANLNPTKGVGRLRQYDGGHES</sequence>
<proteinExistence type="predicted"/>
<evidence type="ECO:0000313" key="2">
    <source>
        <dbReference type="EMBL" id="KAK7368156.1"/>
    </source>
</evidence>
<dbReference type="Proteomes" id="UP001374584">
    <property type="component" value="Unassembled WGS sequence"/>
</dbReference>